<proteinExistence type="predicted"/>
<dbReference type="EMBL" id="JAGRRH010000006">
    <property type="protein sequence ID" value="KAG7368306.1"/>
    <property type="molecule type" value="Genomic_DNA"/>
</dbReference>
<dbReference type="InterPro" id="IPR002035">
    <property type="entry name" value="VWF_A"/>
</dbReference>
<dbReference type="GO" id="GO:0005886">
    <property type="term" value="C:plasma membrane"/>
    <property type="evidence" value="ECO:0007669"/>
    <property type="project" value="TreeGrafter"/>
</dbReference>
<gene>
    <name evidence="3" type="ORF">IV203_031049</name>
</gene>
<feature type="region of interest" description="Disordered" evidence="1">
    <location>
        <begin position="1"/>
        <end position="34"/>
    </location>
</feature>
<evidence type="ECO:0000256" key="1">
    <source>
        <dbReference type="SAM" id="MobiDB-lite"/>
    </source>
</evidence>
<dbReference type="GO" id="GO:0005544">
    <property type="term" value="F:calcium-dependent phospholipid binding"/>
    <property type="evidence" value="ECO:0007669"/>
    <property type="project" value="InterPro"/>
</dbReference>
<dbReference type="InterPro" id="IPR010734">
    <property type="entry name" value="Copine_C"/>
</dbReference>
<dbReference type="Pfam" id="PF07002">
    <property type="entry name" value="Copine"/>
    <property type="match status" value="1"/>
</dbReference>
<dbReference type="Proteomes" id="UP000693970">
    <property type="component" value="Unassembled WGS sequence"/>
</dbReference>
<reference evidence="3" key="2">
    <citation type="submission" date="2021-04" db="EMBL/GenBank/DDBJ databases">
        <authorList>
            <person name="Podell S."/>
        </authorList>
    </citation>
    <scope>NUCLEOTIDE SEQUENCE</scope>
    <source>
        <strain evidence="3">Hildebrandi</strain>
    </source>
</reference>
<evidence type="ECO:0000313" key="3">
    <source>
        <dbReference type="EMBL" id="KAG7368306.1"/>
    </source>
</evidence>
<evidence type="ECO:0000259" key="2">
    <source>
        <dbReference type="PROSITE" id="PS50234"/>
    </source>
</evidence>
<dbReference type="AlphaFoldDB" id="A0A9K3Q299"/>
<dbReference type="PROSITE" id="PS50234">
    <property type="entry name" value="VWFA"/>
    <property type="match status" value="1"/>
</dbReference>
<dbReference type="OrthoDB" id="5855668at2759"/>
<evidence type="ECO:0000313" key="4">
    <source>
        <dbReference type="Proteomes" id="UP000693970"/>
    </source>
</evidence>
<comment type="caution">
    <text evidence="3">The sequence shown here is derived from an EMBL/GenBank/DDBJ whole genome shotgun (WGS) entry which is preliminary data.</text>
</comment>
<organism evidence="3 4">
    <name type="scientific">Nitzschia inconspicua</name>
    <dbReference type="NCBI Taxonomy" id="303405"/>
    <lineage>
        <taxon>Eukaryota</taxon>
        <taxon>Sar</taxon>
        <taxon>Stramenopiles</taxon>
        <taxon>Ochrophyta</taxon>
        <taxon>Bacillariophyta</taxon>
        <taxon>Bacillariophyceae</taxon>
        <taxon>Bacillariophycidae</taxon>
        <taxon>Bacillariales</taxon>
        <taxon>Bacillariaceae</taxon>
        <taxon>Nitzschia</taxon>
    </lineage>
</organism>
<dbReference type="InterPro" id="IPR045052">
    <property type="entry name" value="Copine"/>
</dbReference>
<feature type="domain" description="VWFA" evidence="2">
    <location>
        <begin position="472"/>
        <end position="683"/>
    </location>
</feature>
<sequence>MAEQFTPYHEESSSDEDENQDSTGNWSHSHQHLKGVTTTATRNCDQHECQQLTVNLMLRVHAANLPRYGMRKLWPDTYTHVHLFRVASGANQTSSLTSDVEYDSISFNSPQSESSFSEMCNSVIQKEDIGRTEIIYRNTHPQYITTFPLSYIYGSKSYVSIDIYRLKYSSDQEPIRIGSAICEIGDVLGSKNRTMVKRLRSGGVIFCRLEMAVEQEQHSQVRERGGGSLRQSFNMDSSYYCRGRFRVQFRADELRFSKRHRTPSALLGHKPDTMLQIQKRYASSSQQTWMTVYRSSPVYESTTPTFDEGEIDLECLCDGDLDKPIRIGIWCLKKRSTDMLVGICETTVKSILEGNQAVRGRQCEGHHQSKDCVHHSFRLCRSMQKRKDVGRLDVISAELFDSVSEEPSVTLFDDITANFAAREEDSHPQEECHSGILEEERSSDLFSIGIPVPIPPPVSFRDFMKTCPCELDLMVAIDFTSSNGDPRRPGTLHEQSAEHLNDYEETMVAVAGAMVDFCKCISVYGFGAKYGGTTRHIFQCSACPIINPREDGVNGLLRAYKSVFETDLIMSGPTVYDQVLQAAAVRARKCRSSRQYTILLVITDGLAQDMEETRRKLQVYSGEPLSVVFVGLGRADFAGMYRLCEIIGNNTGRPNVTFVEFRRHQHDPFSLGMAALQELPTQIEMYLEQK</sequence>
<accession>A0A9K3Q299</accession>
<protein>
    <submittedName>
        <fullName evidence="3">Copine family protein</fullName>
    </submittedName>
</protein>
<keyword evidence="4" id="KW-1185">Reference proteome</keyword>
<dbReference type="PANTHER" id="PTHR10857">
    <property type="entry name" value="COPINE"/>
    <property type="match status" value="1"/>
</dbReference>
<name>A0A9K3Q299_9STRA</name>
<dbReference type="GO" id="GO:0071277">
    <property type="term" value="P:cellular response to calcium ion"/>
    <property type="evidence" value="ECO:0007669"/>
    <property type="project" value="TreeGrafter"/>
</dbReference>
<dbReference type="PANTHER" id="PTHR10857:SF106">
    <property type="entry name" value="C2 DOMAIN-CONTAINING PROTEIN"/>
    <property type="match status" value="1"/>
</dbReference>
<reference evidence="3" key="1">
    <citation type="journal article" date="2021" name="Sci. Rep.">
        <title>Diploid genomic architecture of Nitzschia inconspicua, an elite biomass production diatom.</title>
        <authorList>
            <person name="Oliver A."/>
            <person name="Podell S."/>
            <person name="Pinowska A."/>
            <person name="Traller J.C."/>
            <person name="Smith S.R."/>
            <person name="McClure R."/>
            <person name="Beliaev A."/>
            <person name="Bohutskyi P."/>
            <person name="Hill E.A."/>
            <person name="Rabines A."/>
            <person name="Zheng H."/>
            <person name="Allen L.Z."/>
            <person name="Kuo A."/>
            <person name="Grigoriev I.V."/>
            <person name="Allen A.E."/>
            <person name="Hazlebeck D."/>
            <person name="Allen E.E."/>
        </authorList>
    </citation>
    <scope>NUCLEOTIDE SEQUENCE</scope>
    <source>
        <strain evidence="3">Hildebrandi</strain>
    </source>
</reference>